<dbReference type="PROSITE" id="PS00107">
    <property type="entry name" value="PROTEIN_KINASE_ATP"/>
    <property type="match status" value="1"/>
</dbReference>
<name>A0ABR1PWL3_9PEZI</name>
<evidence type="ECO:0000256" key="3">
    <source>
        <dbReference type="PROSITE-ProRule" id="PRU10141"/>
    </source>
</evidence>
<evidence type="ECO:0000256" key="2">
    <source>
        <dbReference type="ARBA" id="ARBA00022840"/>
    </source>
</evidence>
<dbReference type="Pfam" id="PF00069">
    <property type="entry name" value="Pkinase"/>
    <property type="match status" value="1"/>
</dbReference>
<dbReference type="RefSeq" id="XP_066694040.1">
    <property type="nucleotide sequence ID" value="XM_066849897.1"/>
</dbReference>
<feature type="binding site" evidence="3">
    <location>
        <position position="54"/>
    </location>
    <ligand>
        <name>ATP</name>
        <dbReference type="ChEBI" id="CHEBI:30616"/>
    </ligand>
</feature>
<dbReference type="InterPro" id="IPR000719">
    <property type="entry name" value="Prot_kinase_dom"/>
</dbReference>
<dbReference type="SUPFAM" id="SSF56112">
    <property type="entry name" value="Protein kinase-like (PK-like)"/>
    <property type="match status" value="1"/>
</dbReference>
<dbReference type="PANTHER" id="PTHR24347">
    <property type="entry name" value="SERINE/THREONINE-PROTEIN KINASE"/>
    <property type="match status" value="1"/>
</dbReference>
<comment type="similarity">
    <text evidence="4">Belongs to the protein kinase superfamily.</text>
</comment>
<keyword evidence="4" id="KW-0418">Kinase</keyword>
<dbReference type="EMBL" id="JAQQWE010000009">
    <property type="protein sequence ID" value="KAK7941288.1"/>
    <property type="molecule type" value="Genomic_DNA"/>
</dbReference>
<keyword evidence="2 3" id="KW-0067">ATP-binding</keyword>
<evidence type="ECO:0000256" key="1">
    <source>
        <dbReference type="ARBA" id="ARBA00022741"/>
    </source>
</evidence>
<reference evidence="7 8" key="1">
    <citation type="submission" date="2023-01" db="EMBL/GenBank/DDBJ databases">
        <title>Analysis of 21 Apiospora genomes using comparative genomics revels a genus with tremendous synthesis potential of carbohydrate active enzymes and secondary metabolites.</title>
        <authorList>
            <person name="Sorensen T."/>
        </authorList>
    </citation>
    <scope>NUCLEOTIDE SEQUENCE [LARGE SCALE GENOMIC DNA]</scope>
    <source>
        <strain evidence="7 8">CBS 24483</strain>
    </source>
</reference>
<dbReference type="PROSITE" id="PS50011">
    <property type="entry name" value="PROTEIN_KINASE_DOM"/>
    <property type="match status" value="1"/>
</dbReference>
<sequence length="392" mass="44290">MSFSGMLSRLQGQPDSYDKKAKYRFGKTLGAGTYGIVREADGPTGKVAIKIILKKNVKGNEKMVYDELDMLQRLKHPSIVRFVDWFESRDKYYIVTELATGGELFDRICEQGKFTEKDASQTIKQVLGAVDYLHRNNVVHRDLKPENLLYLSKDPNSDLVLADFGIAKMLDTKDEVLTTMAGSFGYAAPEVMLKKGHGKPVDMWSMGVITYTLLCGYSPFRSENLQDLIDECSNAQVVFHERYWKDVSQDAKDFIMHLLQPEADNRWTSQQALDHIWLSGKNATDHNLLPEIKAYMAKARLKRGIEMVKLANRIEALKMQEDDPENPDLPQNPATAASAAAASGKDKLNKAVKGAIFREVVMAKVREMKEQEQTLKVKEEVEKEARRKSFGG</sequence>
<keyword evidence="4" id="KW-0808">Transferase</keyword>
<comment type="caution">
    <text evidence="7">The sequence shown here is derived from an EMBL/GenBank/DDBJ whole genome shotgun (WGS) entry which is preliminary data.</text>
</comment>
<keyword evidence="4" id="KW-0723">Serine/threonine-protein kinase</keyword>
<evidence type="ECO:0000313" key="8">
    <source>
        <dbReference type="Proteomes" id="UP001391051"/>
    </source>
</evidence>
<dbReference type="InterPro" id="IPR008271">
    <property type="entry name" value="Ser/Thr_kinase_AS"/>
</dbReference>
<dbReference type="PROSITE" id="PS00108">
    <property type="entry name" value="PROTEIN_KINASE_ST"/>
    <property type="match status" value="1"/>
</dbReference>
<accession>A0ABR1PWL3</accession>
<evidence type="ECO:0000259" key="6">
    <source>
        <dbReference type="PROSITE" id="PS50011"/>
    </source>
</evidence>
<proteinExistence type="inferred from homology"/>
<dbReference type="Proteomes" id="UP001391051">
    <property type="component" value="Unassembled WGS sequence"/>
</dbReference>
<gene>
    <name evidence="7" type="ORF">PG986_013675</name>
</gene>
<dbReference type="GeneID" id="92082959"/>
<feature type="region of interest" description="Disordered" evidence="5">
    <location>
        <begin position="371"/>
        <end position="392"/>
    </location>
</feature>
<feature type="region of interest" description="Disordered" evidence="5">
    <location>
        <begin position="321"/>
        <end position="347"/>
    </location>
</feature>
<dbReference type="InterPro" id="IPR017441">
    <property type="entry name" value="Protein_kinase_ATP_BS"/>
</dbReference>
<feature type="domain" description="Protein kinase" evidence="6">
    <location>
        <begin position="23"/>
        <end position="278"/>
    </location>
</feature>
<dbReference type="CDD" id="cd05117">
    <property type="entry name" value="STKc_CAMK"/>
    <property type="match status" value="1"/>
</dbReference>
<evidence type="ECO:0000256" key="4">
    <source>
        <dbReference type="RuleBase" id="RU000304"/>
    </source>
</evidence>
<keyword evidence="8" id="KW-1185">Reference proteome</keyword>
<protein>
    <recommendedName>
        <fullName evidence="6">Protein kinase domain-containing protein</fullName>
    </recommendedName>
</protein>
<dbReference type="InterPro" id="IPR011009">
    <property type="entry name" value="Kinase-like_dom_sf"/>
</dbReference>
<organism evidence="7 8">
    <name type="scientific">Apiospora aurea</name>
    <dbReference type="NCBI Taxonomy" id="335848"/>
    <lineage>
        <taxon>Eukaryota</taxon>
        <taxon>Fungi</taxon>
        <taxon>Dikarya</taxon>
        <taxon>Ascomycota</taxon>
        <taxon>Pezizomycotina</taxon>
        <taxon>Sordariomycetes</taxon>
        <taxon>Xylariomycetidae</taxon>
        <taxon>Amphisphaeriales</taxon>
        <taxon>Apiosporaceae</taxon>
        <taxon>Apiospora</taxon>
    </lineage>
</organism>
<keyword evidence="1 3" id="KW-0547">Nucleotide-binding</keyword>
<feature type="compositionally biased region" description="Low complexity" evidence="5">
    <location>
        <begin position="334"/>
        <end position="343"/>
    </location>
</feature>
<dbReference type="Gene3D" id="1.10.510.10">
    <property type="entry name" value="Transferase(Phosphotransferase) domain 1"/>
    <property type="match status" value="1"/>
</dbReference>
<dbReference type="SMART" id="SM00220">
    <property type="entry name" value="S_TKc"/>
    <property type="match status" value="1"/>
</dbReference>
<evidence type="ECO:0000256" key="5">
    <source>
        <dbReference type="SAM" id="MobiDB-lite"/>
    </source>
</evidence>
<dbReference type="Gene3D" id="3.30.200.20">
    <property type="entry name" value="Phosphorylase Kinase, domain 1"/>
    <property type="match status" value="1"/>
</dbReference>
<evidence type="ECO:0000313" key="7">
    <source>
        <dbReference type="EMBL" id="KAK7941288.1"/>
    </source>
</evidence>